<evidence type="ECO:0000256" key="1">
    <source>
        <dbReference type="SAM" id="MobiDB-lite"/>
    </source>
</evidence>
<dbReference type="Proteomes" id="UP001443914">
    <property type="component" value="Unassembled WGS sequence"/>
</dbReference>
<dbReference type="AlphaFoldDB" id="A0AAW1IQF0"/>
<gene>
    <name evidence="2" type="ORF">RND81_09G205800</name>
</gene>
<reference evidence="2" key="1">
    <citation type="submission" date="2024-03" db="EMBL/GenBank/DDBJ databases">
        <title>WGS assembly of Saponaria officinalis var. Norfolk2.</title>
        <authorList>
            <person name="Jenkins J."/>
            <person name="Shu S."/>
            <person name="Grimwood J."/>
            <person name="Barry K."/>
            <person name="Goodstein D."/>
            <person name="Schmutz J."/>
            <person name="Leebens-Mack J."/>
            <person name="Osbourn A."/>
        </authorList>
    </citation>
    <scope>NUCLEOTIDE SEQUENCE [LARGE SCALE GENOMIC DNA]</scope>
    <source>
        <strain evidence="2">JIC</strain>
    </source>
</reference>
<keyword evidence="3" id="KW-1185">Reference proteome</keyword>
<dbReference type="PANTHER" id="PTHR34210">
    <property type="entry name" value="OS01G0252900 PROTEIN"/>
    <property type="match status" value="1"/>
</dbReference>
<feature type="compositionally biased region" description="Polar residues" evidence="1">
    <location>
        <begin position="8"/>
        <end position="35"/>
    </location>
</feature>
<sequence length="273" mass="31159">MRRGSAYADTNPNPYASSQRQPISAQQNPVTNSYAGSGDAFRAEEERPYASAKSEEVWQWDRDAQQMSPHLYSDGQRGYTSKSFYSTPMPDVKLNTNQESRVLPQEQDMEVGYEDNPAPQTLDGLEQKFRDDIMKLSKELVDTENAENARHREKIIEIDNQYQEKISALRTRHATRREEFFRKESQSRLHQYQLAGAGTYPNNSAPADINHSNHGYGGMPGSIPGEPQRQYESGQYDTFRNPESLERRRMQGADTRVPTPGGGRVYNTGSRYY</sequence>
<protein>
    <submittedName>
        <fullName evidence="2">Uncharacterized protein</fullName>
    </submittedName>
</protein>
<name>A0AAW1IQF0_SAPOF</name>
<evidence type="ECO:0000313" key="2">
    <source>
        <dbReference type="EMBL" id="KAK9691581.1"/>
    </source>
</evidence>
<organism evidence="2 3">
    <name type="scientific">Saponaria officinalis</name>
    <name type="common">Common soapwort</name>
    <name type="synonym">Lychnis saponaria</name>
    <dbReference type="NCBI Taxonomy" id="3572"/>
    <lineage>
        <taxon>Eukaryota</taxon>
        <taxon>Viridiplantae</taxon>
        <taxon>Streptophyta</taxon>
        <taxon>Embryophyta</taxon>
        <taxon>Tracheophyta</taxon>
        <taxon>Spermatophyta</taxon>
        <taxon>Magnoliopsida</taxon>
        <taxon>eudicotyledons</taxon>
        <taxon>Gunneridae</taxon>
        <taxon>Pentapetalae</taxon>
        <taxon>Caryophyllales</taxon>
        <taxon>Caryophyllaceae</taxon>
        <taxon>Caryophylleae</taxon>
        <taxon>Saponaria</taxon>
    </lineage>
</organism>
<feature type="region of interest" description="Disordered" evidence="1">
    <location>
        <begin position="248"/>
        <end position="273"/>
    </location>
</feature>
<dbReference type="EMBL" id="JBDFQZ010000009">
    <property type="protein sequence ID" value="KAK9691581.1"/>
    <property type="molecule type" value="Genomic_DNA"/>
</dbReference>
<dbReference type="PANTHER" id="PTHR34210:SF1">
    <property type="entry name" value="OS03G0274700 PROTEIN"/>
    <property type="match status" value="1"/>
</dbReference>
<feature type="compositionally biased region" description="Basic and acidic residues" evidence="1">
    <location>
        <begin position="41"/>
        <end position="64"/>
    </location>
</feature>
<evidence type="ECO:0000313" key="3">
    <source>
        <dbReference type="Proteomes" id="UP001443914"/>
    </source>
</evidence>
<feature type="region of interest" description="Disordered" evidence="1">
    <location>
        <begin position="1"/>
        <end position="93"/>
    </location>
</feature>
<accession>A0AAW1IQF0</accession>
<proteinExistence type="predicted"/>
<comment type="caution">
    <text evidence="2">The sequence shown here is derived from an EMBL/GenBank/DDBJ whole genome shotgun (WGS) entry which is preliminary data.</text>
</comment>